<reference evidence="1" key="1">
    <citation type="journal article" date="2020" name="mSystems">
        <title>Genome- and Community-Level Interaction Insights into Carbon Utilization and Element Cycling Functions of Hydrothermarchaeota in Hydrothermal Sediment.</title>
        <authorList>
            <person name="Zhou Z."/>
            <person name="Liu Y."/>
            <person name="Xu W."/>
            <person name="Pan J."/>
            <person name="Luo Z.H."/>
            <person name="Li M."/>
        </authorList>
    </citation>
    <scope>NUCLEOTIDE SEQUENCE [LARGE SCALE GENOMIC DNA]</scope>
    <source>
        <strain evidence="1">SpSt-783</strain>
    </source>
</reference>
<gene>
    <name evidence="1" type="ORF">ENV70_01200</name>
</gene>
<accession>A0A7C6AFB2</accession>
<comment type="caution">
    <text evidence="1">The sequence shown here is derived from an EMBL/GenBank/DDBJ whole genome shotgun (WGS) entry which is preliminary data.</text>
</comment>
<protein>
    <recommendedName>
        <fullName evidence="2">CARDB domain-containing protein</fullName>
    </recommendedName>
</protein>
<sequence length="178" mass="19732">MKKYFGFALLGLLFVLLNCVKEPLAWYEDVGVVEVVTDTLLVTFHVPDSDTGPGNPGWNPWGSGSASQDLSITLKEKAKKDVAITTLRWQFFDINGNQVASRSENYVPPIDIDGGKEHSYTVSIIVDEGIADDLDDADGANNDYYGRGTIKFIVEGYDLIRGENINCIYSYTPIEVRK</sequence>
<evidence type="ECO:0000313" key="1">
    <source>
        <dbReference type="EMBL" id="HHS62219.1"/>
    </source>
</evidence>
<dbReference type="EMBL" id="DTHJ01000024">
    <property type="protein sequence ID" value="HHS62219.1"/>
    <property type="molecule type" value="Genomic_DNA"/>
</dbReference>
<name>A0A7C6AFB2_UNCW3</name>
<dbReference type="AlphaFoldDB" id="A0A7C6AFB2"/>
<proteinExistence type="predicted"/>
<evidence type="ECO:0008006" key="2">
    <source>
        <dbReference type="Google" id="ProtNLM"/>
    </source>
</evidence>
<organism evidence="1">
    <name type="scientific">candidate division WOR-3 bacterium</name>
    <dbReference type="NCBI Taxonomy" id="2052148"/>
    <lineage>
        <taxon>Bacteria</taxon>
        <taxon>Bacteria division WOR-3</taxon>
    </lineage>
</organism>